<feature type="domain" description="Amidohydrolase 3" evidence="1">
    <location>
        <begin position="179"/>
        <end position="373"/>
    </location>
</feature>
<dbReference type="SUPFAM" id="SSF51338">
    <property type="entry name" value="Composite domain of metallo-dependent hydrolases"/>
    <property type="match status" value="1"/>
</dbReference>
<keyword evidence="3" id="KW-1185">Reference proteome</keyword>
<dbReference type="Proteomes" id="UP001589789">
    <property type="component" value="Unassembled WGS sequence"/>
</dbReference>
<protein>
    <submittedName>
        <fullName evidence="2">Alpha-D-ribose 1-methylphosphonate 5-triphosphate diphosphatase</fullName>
        <ecNumber evidence="2">3.6.1.63</ecNumber>
    </submittedName>
</protein>
<evidence type="ECO:0000259" key="1">
    <source>
        <dbReference type="Pfam" id="PF07969"/>
    </source>
</evidence>
<reference evidence="2 3" key="1">
    <citation type="submission" date="2024-09" db="EMBL/GenBank/DDBJ databases">
        <authorList>
            <person name="Sun Q."/>
            <person name="Mori K."/>
        </authorList>
    </citation>
    <scope>NUCLEOTIDE SEQUENCE [LARGE SCALE GENOMIC DNA]</scope>
    <source>
        <strain evidence="2 3">CCM 7468</strain>
    </source>
</reference>
<dbReference type="InterPro" id="IPR051781">
    <property type="entry name" value="Metallo-dep_Hydrolase"/>
</dbReference>
<sequence>MWIADLRIVLPDRVLPRGAVRVEDGCIVEVIEVPSFGTRPAALTLIPGLVDLHGDMIEKEVEPRPDCAFPLEVAVGNLDARLAASGVTTAYAGVSFAEGKRGLRSEERARAMVEALARLRGQARTDLRVHARFEITNDRAEPVLRDLLARRMVDMVSLTDHTPGQGQYRDVEQYVAYSARAHGHAPEEAEARARARMAAPPAWEVARAVTELARAQGLPIASHDDDTPAKVALMRSLGATISEFPVTLEAARAAREAGMATLMGAPNALRGQSMTGNITAASVLEAGLLDALAADYHQGAMLPAAIGWVREGRLPLHAAIALLTANPARAAGLGDRGVIAAGRRADLVLLDVSEAQGAPPPRVRAVWREGRMIHSDGWTGMADAVAEAA</sequence>
<dbReference type="NCBIfam" id="NF011987">
    <property type="entry name" value="PRK15446.2-3"/>
    <property type="match status" value="1"/>
</dbReference>
<dbReference type="Gene3D" id="3.20.20.140">
    <property type="entry name" value="Metal-dependent hydrolases"/>
    <property type="match status" value="1"/>
</dbReference>
<dbReference type="PANTHER" id="PTHR43135">
    <property type="entry name" value="ALPHA-D-RIBOSE 1-METHYLPHOSPHONATE 5-TRIPHOSPHATE DIPHOSPHATASE"/>
    <property type="match status" value="1"/>
</dbReference>
<dbReference type="Pfam" id="PF07969">
    <property type="entry name" value="Amidohydro_3"/>
    <property type="match status" value="1"/>
</dbReference>
<evidence type="ECO:0000313" key="2">
    <source>
        <dbReference type="EMBL" id="MFC0388396.1"/>
    </source>
</evidence>
<dbReference type="PANTHER" id="PTHR43135:SF3">
    <property type="entry name" value="ALPHA-D-RIBOSE 1-METHYLPHOSPHONATE 5-TRIPHOSPHATE DIPHOSPHATASE"/>
    <property type="match status" value="1"/>
</dbReference>
<comment type="caution">
    <text evidence="2">The sequence shown here is derived from an EMBL/GenBank/DDBJ whole genome shotgun (WGS) entry which is preliminary data.</text>
</comment>
<dbReference type="NCBIfam" id="NF011984">
    <property type="entry name" value="PRK15446.1-5"/>
    <property type="match status" value="1"/>
</dbReference>
<dbReference type="InterPro" id="IPR013108">
    <property type="entry name" value="Amidohydro_3"/>
</dbReference>
<dbReference type="InterPro" id="IPR011059">
    <property type="entry name" value="Metal-dep_hydrolase_composite"/>
</dbReference>
<dbReference type="NCBIfam" id="NF011988">
    <property type="entry name" value="PRK15446.2-4"/>
    <property type="match status" value="1"/>
</dbReference>
<evidence type="ECO:0000313" key="3">
    <source>
        <dbReference type="Proteomes" id="UP001589789"/>
    </source>
</evidence>
<dbReference type="NCBIfam" id="NF011990">
    <property type="entry name" value="PRK15446.2-6"/>
    <property type="match status" value="1"/>
</dbReference>
<organism evidence="2 3">
    <name type="scientific">Muricoccus vinaceus</name>
    <dbReference type="NCBI Taxonomy" id="424704"/>
    <lineage>
        <taxon>Bacteria</taxon>
        <taxon>Pseudomonadati</taxon>
        <taxon>Pseudomonadota</taxon>
        <taxon>Alphaproteobacteria</taxon>
        <taxon>Acetobacterales</taxon>
        <taxon>Roseomonadaceae</taxon>
        <taxon>Muricoccus</taxon>
    </lineage>
</organism>
<proteinExistence type="predicted"/>
<dbReference type="SUPFAM" id="SSF51556">
    <property type="entry name" value="Metallo-dependent hydrolases"/>
    <property type="match status" value="1"/>
</dbReference>
<dbReference type="RefSeq" id="WP_377054760.1">
    <property type="nucleotide sequence ID" value="NZ_JBHLVZ010000083.1"/>
</dbReference>
<name>A0ABV6IXQ4_9PROT</name>
<gene>
    <name evidence="2" type="ORF">ACFFIC_23050</name>
</gene>
<dbReference type="EC" id="3.6.1.63" evidence="2"/>
<dbReference type="Gene3D" id="2.30.40.10">
    <property type="entry name" value="Urease, subunit C, domain 1"/>
    <property type="match status" value="1"/>
</dbReference>
<dbReference type="InterPro" id="IPR012696">
    <property type="entry name" value="PhnM"/>
</dbReference>
<accession>A0ABV6IXQ4</accession>
<keyword evidence="2" id="KW-0378">Hydrolase</keyword>
<dbReference type="GO" id="GO:0016787">
    <property type="term" value="F:hydrolase activity"/>
    <property type="evidence" value="ECO:0007669"/>
    <property type="project" value="UniProtKB-KW"/>
</dbReference>
<dbReference type="InterPro" id="IPR032466">
    <property type="entry name" value="Metal_Hydrolase"/>
</dbReference>
<dbReference type="PIRSF" id="PIRSF038971">
    <property type="entry name" value="PhnM"/>
    <property type="match status" value="1"/>
</dbReference>
<dbReference type="EMBL" id="JBHLVZ010000083">
    <property type="protein sequence ID" value="MFC0388396.1"/>
    <property type="molecule type" value="Genomic_DNA"/>
</dbReference>